<keyword evidence="5" id="KW-0653">Protein transport</keyword>
<dbReference type="FunFam" id="3.90.76.10:FF:000001">
    <property type="entry name" value="Oligopeptide ABC transporter substrate-binding protein"/>
    <property type="match status" value="1"/>
</dbReference>
<reference evidence="8" key="1">
    <citation type="submission" date="2017-05" db="EMBL/GenBank/DDBJ databases">
        <authorList>
            <person name="Varghese N."/>
            <person name="Submissions S."/>
        </authorList>
    </citation>
    <scope>NUCLEOTIDE SEQUENCE</scope>
    <source>
        <strain evidence="8">DSM 45262</strain>
    </source>
</reference>
<dbReference type="InterPro" id="IPR030678">
    <property type="entry name" value="Peptide/Ni-bd"/>
</dbReference>
<dbReference type="GO" id="GO:0030288">
    <property type="term" value="C:outer membrane-bounded periplasmic space"/>
    <property type="evidence" value="ECO:0007669"/>
    <property type="project" value="UniProtKB-ARBA"/>
</dbReference>
<dbReference type="PIRSF" id="PIRSF002741">
    <property type="entry name" value="MppA"/>
    <property type="match status" value="1"/>
</dbReference>
<evidence type="ECO:0000259" key="7">
    <source>
        <dbReference type="Pfam" id="PF00496"/>
    </source>
</evidence>
<proteinExistence type="inferred from homology"/>
<dbReference type="Pfam" id="PF00496">
    <property type="entry name" value="SBP_bac_5"/>
    <property type="match status" value="1"/>
</dbReference>
<evidence type="ECO:0000313" key="9">
    <source>
        <dbReference type="Proteomes" id="UP001157946"/>
    </source>
</evidence>
<sequence length="538" mass="60258">MKRIGFISLLILLVASACLSGCTSGAGQGTADDKTLQLILSGEPTSLDPADAFDSDTLDVTHNLFEGLMRLDKTHKPQPAVAEKAELSADGLSYTFKLKKTYWSNGDPLTAHDFEYAWKRALNPKRAYQTAFLFYFIEGAEEYNTGKGTEDQVAVKAVDDTTLEVKLKQPTPSFLELVSYPAFSPVNRKVDAQNANWHAEAKTYVSNGAFKLTEWKHDAELKAEKNEKYHNQDKVKLATLHYSIINDNKTAYTMFKTGKLDVVSKSQVPADLVPSLIESGKLKPSDGNGLAFFRFNVEKEPFTNQKVRKAFALAIDRKTIAEQIIAGGEQPAYGYVHPSAPNDFRQIGGNMIQDNQTAEAKRLLAEGMKEEGWDKLPEVTLLYSNSNEKNKKVAEAVQEMIRKGLGVNIRLQAKERKVFFADERSQNYKMSLASFLADYNDVYNYLESFQTGHSMNRTNWSNAKYDELLKEAANTADIKERDRLLHEAEKILIEEAPLTPLYFYTNAVVEQRGITGILRHPVGPSDYTQADKVNEGND</sequence>
<evidence type="ECO:0000256" key="4">
    <source>
        <dbReference type="ARBA" id="ARBA00022729"/>
    </source>
</evidence>
<comment type="subcellular location">
    <subcellularLocation>
        <location evidence="1">Cell envelope</location>
    </subcellularLocation>
</comment>
<evidence type="ECO:0000256" key="6">
    <source>
        <dbReference type="SAM" id="SignalP"/>
    </source>
</evidence>
<dbReference type="Gene3D" id="3.90.76.10">
    <property type="entry name" value="Dipeptide-binding Protein, Domain 1"/>
    <property type="match status" value="1"/>
</dbReference>
<dbReference type="PANTHER" id="PTHR30290">
    <property type="entry name" value="PERIPLASMIC BINDING COMPONENT OF ABC TRANSPORTER"/>
    <property type="match status" value="1"/>
</dbReference>
<feature type="domain" description="Solute-binding protein family 5" evidence="7">
    <location>
        <begin position="76"/>
        <end position="453"/>
    </location>
</feature>
<dbReference type="PROSITE" id="PS51257">
    <property type="entry name" value="PROKAR_LIPOPROTEIN"/>
    <property type="match status" value="1"/>
</dbReference>
<evidence type="ECO:0000256" key="1">
    <source>
        <dbReference type="ARBA" id="ARBA00004196"/>
    </source>
</evidence>
<dbReference type="FunFam" id="3.10.105.10:FF:000001">
    <property type="entry name" value="Oligopeptide ABC transporter, oligopeptide-binding protein"/>
    <property type="match status" value="1"/>
</dbReference>
<gene>
    <name evidence="8" type="ORF">SAMN06265361_102317</name>
</gene>
<organism evidence="8 9">
    <name type="scientific">Laceyella tengchongensis</name>
    <dbReference type="NCBI Taxonomy" id="574699"/>
    <lineage>
        <taxon>Bacteria</taxon>
        <taxon>Bacillati</taxon>
        <taxon>Bacillota</taxon>
        <taxon>Bacilli</taxon>
        <taxon>Bacillales</taxon>
        <taxon>Thermoactinomycetaceae</taxon>
        <taxon>Laceyella</taxon>
    </lineage>
</organism>
<dbReference type="PANTHER" id="PTHR30290:SF79">
    <property type="entry name" value="DIPEPTIDE-BINDING PROTEIN DPPE"/>
    <property type="match status" value="1"/>
</dbReference>
<dbReference type="CDD" id="cd08504">
    <property type="entry name" value="PBP2_OppA"/>
    <property type="match status" value="1"/>
</dbReference>
<dbReference type="InterPro" id="IPR039424">
    <property type="entry name" value="SBP_5"/>
</dbReference>
<dbReference type="Proteomes" id="UP001157946">
    <property type="component" value="Unassembled WGS sequence"/>
</dbReference>
<evidence type="ECO:0000256" key="2">
    <source>
        <dbReference type="ARBA" id="ARBA00005695"/>
    </source>
</evidence>
<dbReference type="Gene3D" id="3.40.190.10">
    <property type="entry name" value="Periplasmic binding protein-like II"/>
    <property type="match status" value="1"/>
</dbReference>
<keyword evidence="4 6" id="KW-0732">Signal</keyword>
<comment type="caution">
    <text evidence="8">The sequence shown here is derived from an EMBL/GenBank/DDBJ whole genome shotgun (WGS) entry which is preliminary data.</text>
</comment>
<keyword evidence="5" id="KW-0571">Peptide transport</keyword>
<dbReference type="GO" id="GO:1904680">
    <property type="term" value="F:peptide transmembrane transporter activity"/>
    <property type="evidence" value="ECO:0007669"/>
    <property type="project" value="TreeGrafter"/>
</dbReference>
<dbReference type="GO" id="GO:0043190">
    <property type="term" value="C:ATP-binding cassette (ABC) transporter complex"/>
    <property type="evidence" value="ECO:0007669"/>
    <property type="project" value="InterPro"/>
</dbReference>
<protein>
    <submittedName>
        <fullName evidence="8">Dipeptide transport system substrate-binding protein</fullName>
    </submittedName>
</protein>
<evidence type="ECO:0000313" key="8">
    <source>
        <dbReference type="EMBL" id="SMP12123.1"/>
    </source>
</evidence>
<keyword evidence="3" id="KW-0813">Transport</keyword>
<evidence type="ECO:0000256" key="5">
    <source>
        <dbReference type="ARBA" id="ARBA00022856"/>
    </source>
</evidence>
<dbReference type="RefSeq" id="WP_106341438.1">
    <property type="nucleotide sequence ID" value="NZ_FXTU01000002.1"/>
</dbReference>
<comment type="similarity">
    <text evidence="2">Belongs to the bacterial solute-binding protein 5 family.</text>
</comment>
<dbReference type="Gene3D" id="3.10.105.10">
    <property type="entry name" value="Dipeptide-binding Protein, Domain 3"/>
    <property type="match status" value="1"/>
</dbReference>
<keyword evidence="9" id="KW-1185">Reference proteome</keyword>
<feature type="signal peptide" evidence="6">
    <location>
        <begin position="1"/>
        <end position="20"/>
    </location>
</feature>
<feature type="chain" id="PRO_5041379881" evidence="6">
    <location>
        <begin position="21"/>
        <end position="538"/>
    </location>
</feature>
<dbReference type="InterPro" id="IPR000914">
    <property type="entry name" value="SBP_5_dom"/>
</dbReference>
<name>A0AA45WLT7_9BACL</name>
<accession>A0AA45WLT7</accession>
<dbReference type="AlphaFoldDB" id="A0AA45WLT7"/>
<dbReference type="SUPFAM" id="SSF53850">
    <property type="entry name" value="Periplasmic binding protein-like II"/>
    <property type="match status" value="1"/>
</dbReference>
<dbReference type="GO" id="GO:0015833">
    <property type="term" value="P:peptide transport"/>
    <property type="evidence" value="ECO:0007669"/>
    <property type="project" value="UniProtKB-KW"/>
</dbReference>
<evidence type="ECO:0000256" key="3">
    <source>
        <dbReference type="ARBA" id="ARBA00022448"/>
    </source>
</evidence>
<dbReference type="EMBL" id="FXTU01000002">
    <property type="protein sequence ID" value="SMP12123.1"/>
    <property type="molecule type" value="Genomic_DNA"/>
</dbReference>